<keyword evidence="2" id="KW-0472">Membrane</keyword>
<sequence length="273" mass="28869">MSTPKQSAKQTKDARREAARAQAEKMRRAQDAREKRSRNILIGVLGGIVVLVVAVGIVIWSQSQRTLLDAFDGNAPSTADNHAGITVGAEGEAGTVNDGAPVMQVYVDFMCPYCGDFEEANAADLEELRAAGDLTVTYHIMSNLDQLSQGTNFSTRAANAAATVANDSPEHFVAFVEAMFVNQPEENTAGLSDEEMAAIAVEVGVPQSVADTFSAGTYNEWVGVGTSQANREGVRGTPTVKIDGDNLPETVNYYNAGALAAYLTEQGAGDVSE</sequence>
<dbReference type="Gene3D" id="3.40.30.10">
    <property type="entry name" value="Glutaredoxin"/>
    <property type="match status" value="1"/>
</dbReference>
<feature type="transmembrane region" description="Helical" evidence="2">
    <location>
        <begin position="40"/>
        <end position="60"/>
    </location>
</feature>
<keyword evidence="5" id="KW-1185">Reference proteome</keyword>
<evidence type="ECO:0000259" key="3">
    <source>
        <dbReference type="Pfam" id="PF13462"/>
    </source>
</evidence>
<dbReference type="EMBL" id="PYHR01000002">
    <property type="protein sequence ID" value="PWD51893.1"/>
    <property type="molecule type" value="Genomic_DNA"/>
</dbReference>
<dbReference type="CDD" id="cd02972">
    <property type="entry name" value="DsbA_family"/>
    <property type="match status" value="1"/>
</dbReference>
<feature type="region of interest" description="Disordered" evidence="1">
    <location>
        <begin position="1"/>
        <end position="32"/>
    </location>
</feature>
<dbReference type="OrthoDB" id="117402at2"/>
<reference evidence="4 5" key="1">
    <citation type="submission" date="2018-03" db="EMBL/GenBank/DDBJ databases">
        <title>Genome assembly of novel Miniimonas species PCH200.</title>
        <authorList>
            <person name="Thakur V."/>
            <person name="Kumar V."/>
            <person name="Singh D."/>
        </authorList>
    </citation>
    <scope>NUCLEOTIDE SEQUENCE [LARGE SCALE GENOMIC DNA]</scope>
    <source>
        <strain evidence="4 5">PCH200</strain>
    </source>
</reference>
<protein>
    <submittedName>
        <fullName evidence="4">Disulfide bond formation protein DsbA</fullName>
    </submittedName>
</protein>
<dbReference type="Pfam" id="PF13462">
    <property type="entry name" value="Thioredoxin_4"/>
    <property type="match status" value="1"/>
</dbReference>
<comment type="caution">
    <text evidence="4">The sequence shown here is derived from an EMBL/GenBank/DDBJ whole genome shotgun (WGS) entry which is preliminary data.</text>
</comment>
<feature type="domain" description="Thioredoxin-like fold" evidence="3">
    <location>
        <begin position="100"/>
        <end position="252"/>
    </location>
</feature>
<name>A0A2U1ZY86_9MICO</name>
<evidence type="ECO:0000313" key="5">
    <source>
        <dbReference type="Proteomes" id="UP000245166"/>
    </source>
</evidence>
<evidence type="ECO:0000256" key="1">
    <source>
        <dbReference type="SAM" id="MobiDB-lite"/>
    </source>
</evidence>
<accession>A0A2U1ZY86</accession>
<dbReference type="Proteomes" id="UP000245166">
    <property type="component" value="Unassembled WGS sequence"/>
</dbReference>
<dbReference type="InterPro" id="IPR012336">
    <property type="entry name" value="Thioredoxin-like_fold"/>
</dbReference>
<dbReference type="RefSeq" id="WP_109230274.1">
    <property type="nucleotide sequence ID" value="NZ_PYHR01000002.1"/>
</dbReference>
<evidence type="ECO:0000256" key="2">
    <source>
        <dbReference type="SAM" id="Phobius"/>
    </source>
</evidence>
<dbReference type="AlphaFoldDB" id="A0A2U1ZY86"/>
<organism evidence="4 5">
    <name type="scientific">Serinibacter arcticus</name>
    <dbReference type="NCBI Taxonomy" id="1655435"/>
    <lineage>
        <taxon>Bacteria</taxon>
        <taxon>Bacillati</taxon>
        <taxon>Actinomycetota</taxon>
        <taxon>Actinomycetes</taxon>
        <taxon>Micrococcales</taxon>
        <taxon>Beutenbergiaceae</taxon>
        <taxon>Serinibacter</taxon>
    </lineage>
</organism>
<dbReference type="InterPro" id="IPR036249">
    <property type="entry name" value="Thioredoxin-like_sf"/>
</dbReference>
<keyword evidence="2" id="KW-1133">Transmembrane helix</keyword>
<proteinExistence type="predicted"/>
<feature type="compositionally biased region" description="Basic and acidic residues" evidence="1">
    <location>
        <begin position="10"/>
        <end position="32"/>
    </location>
</feature>
<evidence type="ECO:0000313" key="4">
    <source>
        <dbReference type="EMBL" id="PWD51893.1"/>
    </source>
</evidence>
<gene>
    <name evidence="4" type="ORF">C8046_15830</name>
</gene>
<dbReference type="SUPFAM" id="SSF52833">
    <property type="entry name" value="Thioredoxin-like"/>
    <property type="match status" value="1"/>
</dbReference>
<keyword evidence="2" id="KW-0812">Transmembrane</keyword>